<keyword evidence="3" id="KW-1185">Reference proteome</keyword>
<accession>A0ABV9CC65</accession>
<dbReference type="RefSeq" id="WP_380838261.1">
    <property type="nucleotide sequence ID" value="NZ_JBHSFP010000003.1"/>
</dbReference>
<reference evidence="3" key="1">
    <citation type="journal article" date="2019" name="Int. J. Syst. Evol. Microbiol.">
        <title>The Global Catalogue of Microorganisms (GCM) 10K type strain sequencing project: providing services to taxonomists for standard genome sequencing and annotation.</title>
        <authorList>
            <consortium name="The Broad Institute Genomics Platform"/>
            <consortium name="The Broad Institute Genome Sequencing Center for Infectious Disease"/>
            <person name="Wu L."/>
            <person name="Ma J."/>
        </authorList>
    </citation>
    <scope>NUCLEOTIDE SEQUENCE [LARGE SCALE GENOMIC DNA]</scope>
    <source>
        <strain evidence="3">CGMCC 4.7132</strain>
    </source>
</reference>
<evidence type="ECO:0000256" key="1">
    <source>
        <dbReference type="SAM" id="SignalP"/>
    </source>
</evidence>
<dbReference type="Proteomes" id="UP001596004">
    <property type="component" value="Unassembled WGS sequence"/>
</dbReference>
<organism evidence="2 3">
    <name type="scientific">Sphaerisporangium dianthi</name>
    <dbReference type="NCBI Taxonomy" id="1436120"/>
    <lineage>
        <taxon>Bacteria</taxon>
        <taxon>Bacillati</taxon>
        <taxon>Actinomycetota</taxon>
        <taxon>Actinomycetes</taxon>
        <taxon>Streptosporangiales</taxon>
        <taxon>Streptosporangiaceae</taxon>
        <taxon>Sphaerisporangium</taxon>
    </lineage>
</organism>
<feature type="signal peptide" evidence="1">
    <location>
        <begin position="1"/>
        <end position="35"/>
    </location>
</feature>
<evidence type="ECO:0000313" key="3">
    <source>
        <dbReference type="Proteomes" id="UP001596004"/>
    </source>
</evidence>
<sequence>MNASRINLKGKFAVAASLAAAALLAGGLTAGPAAASSSSALAGTCEFTRTLCLFEGAGYTGARFTALSLIPPAGVCVDLVAHGWGSGRAHSAINTATQIATLWSNTNCTGTPLPIYPGSYPSFTFNAGSVFVY</sequence>
<dbReference type="Pfam" id="PF03995">
    <property type="entry name" value="Inhibitor_I36"/>
    <property type="match status" value="1"/>
</dbReference>
<comment type="caution">
    <text evidence="2">The sequence shown here is derived from an EMBL/GenBank/DDBJ whole genome shotgun (WGS) entry which is preliminary data.</text>
</comment>
<dbReference type="EMBL" id="JBHSFP010000003">
    <property type="protein sequence ID" value="MFC4530431.1"/>
    <property type="molecule type" value="Genomic_DNA"/>
</dbReference>
<keyword evidence="1" id="KW-0732">Signal</keyword>
<evidence type="ECO:0000313" key="2">
    <source>
        <dbReference type="EMBL" id="MFC4530431.1"/>
    </source>
</evidence>
<protein>
    <submittedName>
        <fullName evidence="2">Peptidase inhibitor family I36 protein</fullName>
    </submittedName>
</protein>
<proteinExistence type="predicted"/>
<gene>
    <name evidence="2" type="ORF">ACFO60_06630</name>
</gene>
<feature type="chain" id="PRO_5045377507" evidence="1">
    <location>
        <begin position="36"/>
        <end position="133"/>
    </location>
</feature>
<name>A0ABV9CC65_9ACTN</name>